<dbReference type="PRINTS" id="PR00100">
    <property type="entry name" value="AOTCASE"/>
</dbReference>
<feature type="binding site" evidence="7">
    <location>
        <position position="267"/>
    </location>
    <ligand>
        <name>carbamoyl phosphate</name>
        <dbReference type="ChEBI" id="CHEBI:58228"/>
    </ligand>
</feature>
<evidence type="ECO:0000259" key="8">
    <source>
        <dbReference type="Pfam" id="PF00185"/>
    </source>
</evidence>
<comment type="pathway">
    <text evidence="1 7">Pyrimidine metabolism; UMP biosynthesis via de novo pathway; (S)-dihydroorotate from bicarbonate: step 2/3.</text>
</comment>
<reference evidence="10" key="1">
    <citation type="journal article" date="2017" name="Nature">
        <title>Asgard archaea illuminate the origin of eukaryotic cellular complexity.</title>
        <authorList>
            <person name="Zaremba-Niedzwiedzka K."/>
            <person name="Caceres E.F."/>
            <person name="Saw J.H."/>
            <person name="Backstrom D."/>
            <person name="Juzokaite L."/>
            <person name="Vancaester E."/>
            <person name="Seitz K.W."/>
            <person name="Anantharaman K."/>
            <person name="Starnawski P."/>
            <person name="Kjeldsen K.U."/>
            <person name="Scott M.B."/>
            <person name="Nunoura T."/>
            <person name="Banfield J.F."/>
            <person name="Schramm A."/>
            <person name="Baker B.J."/>
            <person name="Spang A."/>
            <person name="Ettema T.J.G."/>
        </authorList>
    </citation>
    <scope>NUCLEOTIDE SEQUENCE</scope>
    <source>
        <strain evidence="10">LCB_4</strain>
    </source>
</reference>
<accession>A0AAF0D3H5</accession>
<feature type="binding site" evidence="7">
    <location>
        <position position="56"/>
    </location>
    <ligand>
        <name>carbamoyl phosphate</name>
        <dbReference type="ChEBI" id="CHEBI:58228"/>
    </ligand>
</feature>
<evidence type="ECO:0000256" key="6">
    <source>
        <dbReference type="ARBA" id="ARBA00048859"/>
    </source>
</evidence>
<feature type="binding site" evidence="7">
    <location>
        <position position="166"/>
    </location>
    <ligand>
        <name>L-aspartate</name>
        <dbReference type="ChEBI" id="CHEBI:29991"/>
    </ligand>
</feature>
<dbReference type="Gene3D" id="3.40.50.1370">
    <property type="entry name" value="Aspartate/ornithine carbamoyltransferase"/>
    <property type="match status" value="2"/>
</dbReference>
<dbReference type="FunFam" id="3.40.50.1370:FF:000021">
    <property type="entry name" value="Aspartate carbamoyltransferase"/>
    <property type="match status" value="1"/>
</dbReference>
<dbReference type="GO" id="GO:0006207">
    <property type="term" value="P:'de novo' pyrimidine nucleobase biosynthetic process"/>
    <property type="evidence" value="ECO:0007669"/>
    <property type="project" value="InterPro"/>
</dbReference>
<dbReference type="HAMAP" id="MF_00001">
    <property type="entry name" value="Asp_carb_tr"/>
    <property type="match status" value="1"/>
</dbReference>
<dbReference type="PRINTS" id="PR00101">
    <property type="entry name" value="ATCASE"/>
</dbReference>
<dbReference type="InterPro" id="IPR002082">
    <property type="entry name" value="Asp_carbamoyltransf"/>
</dbReference>
<dbReference type="NCBIfam" id="TIGR00670">
    <property type="entry name" value="asp_carb_tr"/>
    <property type="match status" value="1"/>
</dbReference>
<dbReference type="PROSITE" id="PS00097">
    <property type="entry name" value="CARBAMOYLTRANSFERASE"/>
    <property type="match status" value="1"/>
</dbReference>
<dbReference type="PANTHER" id="PTHR45753:SF6">
    <property type="entry name" value="ASPARTATE CARBAMOYLTRANSFERASE"/>
    <property type="match status" value="1"/>
</dbReference>
<feature type="binding site" evidence="7">
    <location>
        <position position="227"/>
    </location>
    <ligand>
        <name>L-aspartate</name>
        <dbReference type="ChEBI" id="CHEBI:29991"/>
    </ligand>
</feature>
<dbReference type="InterPro" id="IPR006131">
    <property type="entry name" value="Asp_carbamoyltransf_Asp/Orn-bd"/>
</dbReference>
<dbReference type="Pfam" id="PF00185">
    <property type="entry name" value="OTCace"/>
    <property type="match status" value="1"/>
</dbReference>
<dbReference type="InterPro" id="IPR006132">
    <property type="entry name" value="Asp/Orn_carbamoyltranf_P-bd"/>
</dbReference>
<dbReference type="InterPro" id="IPR006130">
    <property type="entry name" value="Asp/Orn_carbamoylTrfase"/>
</dbReference>
<dbReference type="GO" id="GO:0016597">
    <property type="term" value="F:amino acid binding"/>
    <property type="evidence" value="ECO:0007669"/>
    <property type="project" value="InterPro"/>
</dbReference>
<organism evidence="10 11">
    <name type="scientific">Odinarchaeota yellowstonii (strain LCB_4)</name>
    <dbReference type="NCBI Taxonomy" id="1841599"/>
    <lineage>
        <taxon>Archaea</taxon>
        <taxon>Promethearchaeati</taxon>
        <taxon>Candidatus Odinarchaeota</taxon>
        <taxon>Candidatus Odinarchaeia</taxon>
        <taxon>Candidatus Odinarchaeales</taxon>
        <taxon>Candidatus Odinarchaeaceae</taxon>
        <taxon>Candidatus Odinarchaeum</taxon>
    </lineage>
</organism>
<feature type="binding site" evidence="7">
    <location>
        <position position="133"/>
    </location>
    <ligand>
        <name>carbamoyl phosphate</name>
        <dbReference type="ChEBI" id="CHEBI:58228"/>
    </ligand>
</feature>
<dbReference type="InterPro" id="IPR036901">
    <property type="entry name" value="Asp/Orn_carbamoylTrfase_sf"/>
</dbReference>
<feature type="domain" description="Aspartate/ornithine carbamoyltransferase Asp/Orn-binding" evidence="8">
    <location>
        <begin position="152"/>
        <end position="301"/>
    </location>
</feature>
<gene>
    <name evidence="7 10" type="primary">pyrB</name>
    <name evidence="10" type="ORF">OdinLCB4_003745</name>
</gene>
<dbReference type="GO" id="GO:0044205">
    <property type="term" value="P:'de novo' UMP biosynthetic process"/>
    <property type="evidence" value="ECO:0007669"/>
    <property type="project" value="UniProtKB-UniRule"/>
</dbReference>
<comment type="function">
    <text evidence="5 7">Catalyzes the condensation of carbamoyl phosphate and aspartate to form carbamoyl aspartate and inorganic phosphate, the committed step in the de novo pyrimidine nucleotide biosynthesis pathway.</text>
</comment>
<dbReference type="EC" id="2.1.3.2" evidence="7"/>
<dbReference type="AlphaFoldDB" id="A0AAF0D3H5"/>
<evidence type="ECO:0000256" key="7">
    <source>
        <dbReference type="HAMAP-Rule" id="MF_00001"/>
    </source>
</evidence>
<feature type="binding site" evidence="7">
    <location>
        <position position="266"/>
    </location>
    <ligand>
        <name>carbamoyl phosphate</name>
        <dbReference type="ChEBI" id="CHEBI:58228"/>
    </ligand>
</feature>
<dbReference type="FunFam" id="3.40.50.1370:FF:000001">
    <property type="entry name" value="Aspartate carbamoyltransferase"/>
    <property type="match status" value="1"/>
</dbReference>
<feature type="binding site" evidence="7">
    <location>
        <position position="84"/>
    </location>
    <ligand>
        <name>L-aspartate</name>
        <dbReference type="ChEBI" id="CHEBI:29991"/>
    </ligand>
</feature>
<dbReference type="GO" id="GO:0004070">
    <property type="term" value="F:aspartate carbamoyltransferase activity"/>
    <property type="evidence" value="ECO:0007669"/>
    <property type="project" value="UniProtKB-UniRule"/>
</dbReference>
<feature type="binding site" evidence="7">
    <location>
        <position position="136"/>
    </location>
    <ligand>
        <name>carbamoyl phosphate</name>
        <dbReference type="ChEBI" id="CHEBI:58228"/>
    </ligand>
</feature>
<keyword evidence="3 7" id="KW-0808">Transferase</keyword>
<evidence type="ECO:0000259" key="9">
    <source>
        <dbReference type="Pfam" id="PF02729"/>
    </source>
</evidence>
<dbReference type="Pfam" id="PF02729">
    <property type="entry name" value="OTCace_N"/>
    <property type="match status" value="1"/>
</dbReference>
<comment type="similarity">
    <text evidence="2 7">Belongs to the aspartate/ornithine carbamoyltransferase superfamily. ATCase family.</text>
</comment>
<evidence type="ECO:0000256" key="2">
    <source>
        <dbReference type="ARBA" id="ARBA00008896"/>
    </source>
</evidence>
<evidence type="ECO:0000256" key="5">
    <source>
        <dbReference type="ARBA" id="ARBA00043884"/>
    </source>
</evidence>
<evidence type="ECO:0000313" key="10">
    <source>
        <dbReference type="EMBL" id="WEU41025.1"/>
    </source>
</evidence>
<feature type="binding site" evidence="7">
    <location>
        <position position="55"/>
    </location>
    <ligand>
        <name>carbamoyl phosphate</name>
        <dbReference type="ChEBI" id="CHEBI:58228"/>
    </ligand>
</feature>
<evidence type="ECO:0000313" key="11">
    <source>
        <dbReference type="Proteomes" id="UP000186851"/>
    </source>
</evidence>
<dbReference type="NCBIfam" id="NF002032">
    <property type="entry name" value="PRK00856.1"/>
    <property type="match status" value="1"/>
</dbReference>
<dbReference type="PANTHER" id="PTHR45753">
    <property type="entry name" value="ORNITHINE CARBAMOYLTRANSFERASE, MITOCHONDRIAL"/>
    <property type="match status" value="1"/>
</dbReference>
<sequence>MNFKNKSIISIRDMNRSEIDYIIKSAEILQDKWKNYTNSLKDRILGTLFFEPSTRTRISFETAMKRLGGMVVGFSAPEGSSLAKGENLIDTVRVVENYCDAIVLRHPLEGAARLAAKYVKIPVINAGTGAEEHPTQALLDLYTIFKEKGGIDGLNIALLGDLKYGRTIHSLTYALSNYKVKLTLVSPPLMKIREEIIEDLRNKKIEVTETSSLDAVINELDVLYVTRIQRERFADPTEYERVKGSYRIDLKILKSAKKDLIIMHPLPRLDEISQDVDATNHAVYFKQVKYGLIVRMAILLLIFGFELI</sequence>
<proteinExistence type="inferred from homology"/>
<evidence type="ECO:0000256" key="4">
    <source>
        <dbReference type="ARBA" id="ARBA00022975"/>
    </source>
</evidence>
<reference evidence="10" key="2">
    <citation type="journal article" date="2022" name="Nat. Microbiol.">
        <title>A closed Candidatus Odinarchaeum chromosome exposes Asgard archaeal viruses.</title>
        <authorList>
            <person name="Tamarit D."/>
            <person name="Caceres E.F."/>
            <person name="Krupovic M."/>
            <person name="Nijland R."/>
            <person name="Eme L."/>
            <person name="Robinson N.P."/>
            <person name="Ettema T.J.G."/>
        </authorList>
    </citation>
    <scope>NUCLEOTIDE SEQUENCE</scope>
    <source>
        <strain evidence="10">LCB_4</strain>
    </source>
</reference>
<comment type="subunit">
    <text evidence="7">Heterooligomer of catalytic and regulatory chains.</text>
</comment>
<keyword evidence="4 7" id="KW-0665">Pyrimidine biosynthesis</keyword>
<dbReference type="GO" id="GO:0006520">
    <property type="term" value="P:amino acid metabolic process"/>
    <property type="evidence" value="ECO:0007669"/>
    <property type="project" value="InterPro"/>
</dbReference>
<evidence type="ECO:0000256" key="1">
    <source>
        <dbReference type="ARBA" id="ARBA00004852"/>
    </source>
</evidence>
<protein>
    <recommendedName>
        <fullName evidence="7">Aspartate carbamoyltransferase</fullName>
        <ecNumber evidence="7">2.1.3.2</ecNumber>
    </recommendedName>
    <alternativeName>
        <fullName evidence="7">Aspartate transcarbamylase</fullName>
        <shortName evidence="7">ATCase</shortName>
    </alternativeName>
</protein>
<evidence type="ECO:0000256" key="3">
    <source>
        <dbReference type="ARBA" id="ARBA00022679"/>
    </source>
</evidence>
<dbReference type="KEGG" id="oyw:OdinLCB4_003745"/>
<dbReference type="SUPFAM" id="SSF53671">
    <property type="entry name" value="Aspartate/ornithine carbamoyltransferase"/>
    <property type="match status" value="1"/>
</dbReference>
<name>A0AAF0D3H5_ODILC</name>
<dbReference type="Proteomes" id="UP000186851">
    <property type="component" value="Chromosome"/>
</dbReference>
<feature type="binding site" evidence="7">
    <location>
        <position position="105"/>
    </location>
    <ligand>
        <name>carbamoyl phosphate</name>
        <dbReference type="ChEBI" id="CHEBI:58228"/>
    </ligand>
</feature>
<dbReference type="EMBL" id="CP091871">
    <property type="protein sequence ID" value="WEU41025.1"/>
    <property type="molecule type" value="Genomic_DNA"/>
</dbReference>
<feature type="domain" description="Aspartate/ornithine carbamoyltransferase carbamoyl-P binding" evidence="9">
    <location>
        <begin position="6"/>
        <end position="144"/>
    </location>
</feature>
<comment type="catalytic activity">
    <reaction evidence="6 7">
        <text>carbamoyl phosphate + L-aspartate = N-carbamoyl-L-aspartate + phosphate + H(+)</text>
        <dbReference type="Rhea" id="RHEA:20013"/>
        <dbReference type="ChEBI" id="CHEBI:15378"/>
        <dbReference type="ChEBI" id="CHEBI:29991"/>
        <dbReference type="ChEBI" id="CHEBI:32814"/>
        <dbReference type="ChEBI" id="CHEBI:43474"/>
        <dbReference type="ChEBI" id="CHEBI:58228"/>
        <dbReference type="EC" id="2.1.3.2"/>
    </reaction>
</comment>